<feature type="transmembrane region" description="Helical" evidence="7">
    <location>
        <begin position="499"/>
        <end position="517"/>
    </location>
</feature>
<dbReference type="EMBL" id="QGGO01000003">
    <property type="protein sequence ID" value="PWK28563.1"/>
    <property type="molecule type" value="Genomic_DNA"/>
</dbReference>
<sequence length="525" mass="57690">MSTHTEKTSTKGLAAIIGASSVGTLIEWYDFYIFGSLATIISTQFFPKDNPTAAFLSTLATFAAGFVVRPFGALFFGRLGDLIGRKYTFMVTLVLMGGATFAIGLVPKYETIGFFAPLLVLVLRLLQGLALGGEYGGAATYVAEHSPAGQRGFWTSWIQITATAGLFISLGVILVTKNSMEKASWEDWGWRIPFLVSIIMVYVSVLIRKNMSESPLFAKAKAEGKTSVNPLKESFGNKLNFKYVLLALFGATMGQGVVWYTGQFYAQTFLLKIMNIDFDQANTLLIIALMMGTPFFVLFGWLSDRIGRKGIMLTGMLLGVLCYRPIYEKMYQTTNLKNKEEITAETKVETKRELVANSTTDSLITTTTNKAYVDGTTYKEVKKVTILAGKDAADQPKADVTKTVKINDSDKWTLIMMVFIQLIFVTMAYGPIAAFLVEMFPVKIRYTSMSLPYHIGNGVFGGLMPAIATYLVSTAKDANDAAEKAGQAIVNAQPYLEGLKYPMIVAGVCFVIGLLYIKEDKSIRD</sequence>
<dbReference type="PANTHER" id="PTHR43045:SF7">
    <property type="entry name" value="MAJOR FACILITATOR SUPERFAMILY TRANSPORTER"/>
    <property type="match status" value="1"/>
</dbReference>
<dbReference type="InterPro" id="IPR020846">
    <property type="entry name" value="MFS_dom"/>
</dbReference>
<name>A0A316EFT7_9BACT</name>
<evidence type="ECO:0000256" key="1">
    <source>
        <dbReference type="ARBA" id="ARBA00004651"/>
    </source>
</evidence>
<dbReference type="GO" id="GO:0005886">
    <property type="term" value="C:plasma membrane"/>
    <property type="evidence" value="ECO:0007669"/>
    <property type="project" value="UniProtKB-SubCell"/>
</dbReference>
<feature type="transmembrane region" description="Helical" evidence="7">
    <location>
        <begin position="153"/>
        <end position="176"/>
    </location>
</feature>
<feature type="transmembrane region" description="Helical" evidence="7">
    <location>
        <begin position="54"/>
        <end position="75"/>
    </location>
</feature>
<gene>
    <name evidence="9" type="ORF">LV89_00767</name>
</gene>
<dbReference type="GO" id="GO:0022857">
    <property type="term" value="F:transmembrane transporter activity"/>
    <property type="evidence" value="ECO:0007669"/>
    <property type="project" value="InterPro"/>
</dbReference>
<dbReference type="InterPro" id="IPR005829">
    <property type="entry name" value="Sugar_transporter_CS"/>
</dbReference>
<feature type="transmembrane region" description="Helical" evidence="7">
    <location>
        <begin position="12"/>
        <end position="34"/>
    </location>
</feature>
<evidence type="ECO:0000256" key="7">
    <source>
        <dbReference type="SAM" id="Phobius"/>
    </source>
</evidence>
<dbReference type="OrthoDB" id="9783227at2"/>
<protein>
    <submittedName>
        <fullName evidence="9">Putative MFS family arabinose efflux permease</fullName>
    </submittedName>
</protein>
<keyword evidence="10" id="KW-1185">Reference proteome</keyword>
<organism evidence="9 10">
    <name type="scientific">Arcicella aurantiaca</name>
    <dbReference type="NCBI Taxonomy" id="591202"/>
    <lineage>
        <taxon>Bacteria</taxon>
        <taxon>Pseudomonadati</taxon>
        <taxon>Bacteroidota</taxon>
        <taxon>Cytophagia</taxon>
        <taxon>Cytophagales</taxon>
        <taxon>Flectobacillaceae</taxon>
        <taxon>Arcicella</taxon>
    </lineage>
</organism>
<dbReference type="InterPro" id="IPR005828">
    <property type="entry name" value="MFS_sugar_transport-like"/>
</dbReference>
<dbReference type="SUPFAM" id="SSF103473">
    <property type="entry name" value="MFS general substrate transporter"/>
    <property type="match status" value="1"/>
</dbReference>
<evidence type="ECO:0000256" key="2">
    <source>
        <dbReference type="ARBA" id="ARBA00022448"/>
    </source>
</evidence>
<feature type="transmembrane region" description="Helical" evidence="7">
    <location>
        <begin position="188"/>
        <end position="207"/>
    </location>
</feature>
<evidence type="ECO:0000256" key="4">
    <source>
        <dbReference type="ARBA" id="ARBA00022692"/>
    </source>
</evidence>
<dbReference type="InterPro" id="IPR036259">
    <property type="entry name" value="MFS_trans_sf"/>
</dbReference>
<dbReference type="FunFam" id="1.20.1250.20:FF:000001">
    <property type="entry name" value="Dicarboxylate MFS transporter"/>
    <property type="match status" value="1"/>
</dbReference>
<feature type="transmembrane region" description="Helical" evidence="7">
    <location>
        <begin position="451"/>
        <end position="472"/>
    </location>
</feature>
<feature type="transmembrane region" description="Helical" evidence="7">
    <location>
        <begin position="281"/>
        <end position="303"/>
    </location>
</feature>
<keyword evidence="6 7" id="KW-0472">Membrane</keyword>
<comment type="caution">
    <text evidence="9">The sequence shown here is derived from an EMBL/GenBank/DDBJ whole genome shotgun (WGS) entry which is preliminary data.</text>
</comment>
<dbReference type="PROSITE" id="PS00217">
    <property type="entry name" value="SUGAR_TRANSPORT_2"/>
    <property type="match status" value="1"/>
</dbReference>
<evidence type="ECO:0000256" key="5">
    <source>
        <dbReference type="ARBA" id="ARBA00022989"/>
    </source>
</evidence>
<comment type="subcellular location">
    <subcellularLocation>
        <location evidence="1">Cell membrane</location>
        <topology evidence="1">Multi-pass membrane protein</topology>
    </subcellularLocation>
</comment>
<dbReference type="PANTHER" id="PTHR43045">
    <property type="entry name" value="SHIKIMATE TRANSPORTER"/>
    <property type="match status" value="1"/>
</dbReference>
<evidence type="ECO:0000313" key="9">
    <source>
        <dbReference type="EMBL" id="PWK28563.1"/>
    </source>
</evidence>
<dbReference type="PROSITE" id="PS50850">
    <property type="entry name" value="MFS"/>
    <property type="match status" value="1"/>
</dbReference>
<evidence type="ECO:0000256" key="3">
    <source>
        <dbReference type="ARBA" id="ARBA00022475"/>
    </source>
</evidence>
<feature type="transmembrane region" description="Helical" evidence="7">
    <location>
        <begin position="414"/>
        <end position="439"/>
    </location>
</feature>
<feature type="transmembrane region" description="Helical" evidence="7">
    <location>
        <begin position="87"/>
        <end position="106"/>
    </location>
</feature>
<keyword evidence="4 7" id="KW-0812">Transmembrane</keyword>
<dbReference type="Pfam" id="PF00083">
    <property type="entry name" value="Sugar_tr"/>
    <property type="match status" value="1"/>
</dbReference>
<feature type="transmembrane region" description="Helical" evidence="7">
    <location>
        <begin position="243"/>
        <end position="261"/>
    </location>
</feature>
<feature type="transmembrane region" description="Helical" evidence="7">
    <location>
        <begin position="112"/>
        <end position="132"/>
    </location>
</feature>
<reference evidence="9 10" key="1">
    <citation type="submission" date="2018-05" db="EMBL/GenBank/DDBJ databases">
        <title>Genomic Encyclopedia of Archaeal and Bacterial Type Strains, Phase II (KMG-II): from individual species to whole genera.</title>
        <authorList>
            <person name="Goeker M."/>
        </authorList>
    </citation>
    <scope>NUCLEOTIDE SEQUENCE [LARGE SCALE GENOMIC DNA]</scope>
    <source>
        <strain evidence="9 10">DSM 22214</strain>
    </source>
</reference>
<feature type="domain" description="Major facilitator superfamily (MFS) profile" evidence="8">
    <location>
        <begin position="16"/>
        <end position="521"/>
    </location>
</feature>
<dbReference type="Gene3D" id="1.20.1250.20">
    <property type="entry name" value="MFS general substrate transporter like domains"/>
    <property type="match status" value="2"/>
</dbReference>
<dbReference type="AlphaFoldDB" id="A0A316EFT7"/>
<accession>A0A316EFT7</accession>
<evidence type="ECO:0000256" key="6">
    <source>
        <dbReference type="ARBA" id="ARBA00023136"/>
    </source>
</evidence>
<keyword evidence="3" id="KW-1003">Cell membrane</keyword>
<dbReference type="RefSeq" id="WP_109741548.1">
    <property type="nucleotide sequence ID" value="NZ_QGGO01000003.1"/>
</dbReference>
<dbReference type="Proteomes" id="UP000245489">
    <property type="component" value="Unassembled WGS sequence"/>
</dbReference>
<evidence type="ECO:0000259" key="8">
    <source>
        <dbReference type="PROSITE" id="PS50850"/>
    </source>
</evidence>
<keyword evidence="5 7" id="KW-1133">Transmembrane helix</keyword>
<proteinExistence type="predicted"/>
<keyword evidence="2" id="KW-0813">Transport</keyword>
<feature type="transmembrane region" description="Helical" evidence="7">
    <location>
        <begin position="310"/>
        <end position="327"/>
    </location>
</feature>
<evidence type="ECO:0000313" key="10">
    <source>
        <dbReference type="Proteomes" id="UP000245489"/>
    </source>
</evidence>